<proteinExistence type="predicted"/>
<feature type="region of interest" description="Disordered" evidence="1">
    <location>
        <begin position="47"/>
        <end position="70"/>
    </location>
</feature>
<gene>
    <name evidence="2" type="ORF">CMMCAS07_03960</name>
</gene>
<feature type="compositionally biased region" description="Polar residues" evidence="1">
    <location>
        <begin position="53"/>
        <end position="70"/>
    </location>
</feature>
<evidence type="ECO:0000313" key="3">
    <source>
        <dbReference type="Proteomes" id="UP000195062"/>
    </source>
</evidence>
<organism evidence="2 3">
    <name type="scientific">Clavibacter michiganensis subsp. michiganensis</name>
    <dbReference type="NCBI Taxonomy" id="33013"/>
    <lineage>
        <taxon>Bacteria</taxon>
        <taxon>Bacillati</taxon>
        <taxon>Actinomycetota</taxon>
        <taxon>Actinomycetes</taxon>
        <taxon>Micrococcales</taxon>
        <taxon>Microbacteriaceae</taxon>
        <taxon>Clavibacter</taxon>
    </lineage>
</organism>
<evidence type="ECO:0000313" key="2">
    <source>
        <dbReference type="EMBL" id="OUE04079.1"/>
    </source>
</evidence>
<name>A0A251XLL1_CLAMM</name>
<dbReference type="Proteomes" id="UP000195062">
    <property type="component" value="Unassembled WGS sequence"/>
</dbReference>
<accession>A0A251XLL1</accession>
<sequence length="70" mass="7826">MRADSSRERRERWSKCVFTWRSGRPVARSVKSATTAIRGTMLPQLRDPATAGVSESATCRQLVSSSRRVS</sequence>
<reference evidence="2 3" key="1">
    <citation type="submission" date="2016-08" db="EMBL/GenBank/DDBJ databases">
        <title>Genome sequence of Clavibacter michiganensis subsp. michiganensis strain CASJ007.</title>
        <authorList>
            <person name="Thapa S.P."/>
            <person name="Coaker G."/>
        </authorList>
    </citation>
    <scope>NUCLEOTIDE SEQUENCE [LARGE SCALE GENOMIC DNA]</scope>
    <source>
        <strain evidence="2">CASJ007</strain>
    </source>
</reference>
<protein>
    <submittedName>
        <fullName evidence="2">Uncharacterized protein</fullName>
    </submittedName>
</protein>
<dbReference type="AlphaFoldDB" id="A0A251XLL1"/>
<comment type="caution">
    <text evidence="2">The sequence shown here is derived from an EMBL/GenBank/DDBJ whole genome shotgun (WGS) entry which is preliminary data.</text>
</comment>
<keyword evidence="3" id="KW-1185">Reference proteome</keyword>
<evidence type="ECO:0000256" key="1">
    <source>
        <dbReference type="SAM" id="MobiDB-lite"/>
    </source>
</evidence>
<dbReference type="EMBL" id="MDHH01000001">
    <property type="protein sequence ID" value="OUE04079.1"/>
    <property type="molecule type" value="Genomic_DNA"/>
</dbReference>